<sequence length="99" mass="11103">YEQKPLFRMQNRNPIPETSVKEPGGLKKDVLHPQENPVLQQMNPHPHVPTSDETSCSLTTQDNLTKLTSLPVKTDETSTVLSAQQYVFALFPVISIAFI</sequence>
<gene>
    <name evidence="2" type="ORF">AB205_0184650</name>
</gene>
<dbReference type="AlphaFoldDB" id="A0A2G9NAY0"/>
<protein>
    <submittedName>
        <fullName evidence="2">Uncharacterized protein</fullName>
    </submittedName>
</protein>
<proteinExistence type="predicted"/>
<feature type="region of interest" description="Disordered" evidence="1">
    <location>
        <begin position="1"/>
        <end position="30"/>
    </location>
</feature>
<keyword evidence="3" id="KW-1185">Reference proteome</keyword>
<feature type="region of interest" description="Disordered" evidence="1">
    <location>
        <begin position="38"/>
        <end position="57"/>
    </location>
</feature>
<name>A0A2G9NAY0_AQUCT</name>
<evidence type="ECO:0000256" key="1">
    <source>
        <dbReference type="SAM" id="MobiDB-lite"/>
    </source>
</evidence>
<reference evidence="3" key="1">
    <citation type="journal article" date="2017" name="Nat. Commun.">
        <title>The North American bullfrog draft genome provides insight into hormonal regulation of long noncoding RNA.</title>
        <authorList>
            <person name="Hammond S.A."/>
            <person name="Warren R.L."/>
            <person name="Vandervalk B.P."/>
            <person name="Kucuk E."/>
            <person name="Khan H."/>
            <person name="Gibb E.A."/>
            <person name="Pandoh P."/>
            <person name="Kirk H."/>
            <person name="Zhao Y."/>
            <person name="Jones M."/>
            <person name="Mungall A.J."/>
            <person name="Coope R."/>
            <person name="Pleasance S."/>
            <person name="Moore R.A."/>
            <person name="Holt R.A."/>
            <person name="Round J.M."/>
            <person name="Ohora S."/>
            <person name="Walle B.V."/>
            <person name="Veldhoen N."/>
            <person name="Helbing C.C."/>
            <person name="Birol I."/>
        </authorList>
    </citation>
    <scope>NUCLEOTIDE SEQUENCE [LARGE SCALE GENOMIC DNA]</scope>
</reference>
<dbReference type="Proteomes" id="UP000228934">
    <property type="component" value="Unassembled WGS sequence"/>
</dbReference>
<accession>A0A2G9NAY0</accession>
<feature type="non-terminal residue" evidence="2">
    <location>
        <position position="1"/>
    </location>
</feature>
<organism evidence="2 3">
    <name type="scientific">Aquarana catesbeiana</name>
    <name type="common">American bullfrog</name>
    <name type="synonym">Rana catesbeiana</name>
    <dbReference type="NCBI Taxonomy" id="8400"/>
    <lineage>
        <taxon>Eukaryota</taxon>
        <taxon>Metazoa</taxon>
        <taxon>Chordata</taxon>
        <taxon>Craniata</taxon>
        <taxon>Vertebrata</taxon>
        <taxon>Euteleostomi</taxon>
        <taxon>Amphibia</taxon>
        <taxon>Batrachia</taxon>
        <taxon>Anura</taxon>
        <taxon>Neobatrachia</taxon>
        <taxon>Ranoidea</taxon>
        <taxon>Ranidae</taxon>
        <taxon>Aquarana</taxon>
    </lineage>
</organism>
<dbReference type="EMBL" id="KV923745">
    <property type="protein sequence ID" value="PIN88223.1"/>
    <property type="molecule type" value="Genomic_DNA"/>
</dbReference>
<evidence type="ECO:0000313" key="3">
    <source>
        <dbReference type="Proteomes" id="UP000228934"/>
    </source>
</evidence>
<evidence type="ECO:0000313" key="2">
    <source>
        <dbReference type="EMBL" id="PIN88223.1"/>
    </source>
</evidence>